<keyword evidence="2" id="KW-1185">Reference proteome</keyword>
<evidence type="ECO:0000313" key="2">
    <source>
        <dbReference type="Proteomes" id="UP000199152"/>
    </source>
</evidence>
<dbReference type="SUPFAM" id="SSF48024">
    <property type="entry name" value="N-terminal domain of DnaB helicase"/>
    <property type="match status" value="1"/>
</dbReference>
<dbReference type="GO" id="GO:0003678">
    <property type="term" value="F:DNA helicase activity"/>
    <property type="evidence" value="ECO:0007669"/>
    <property type="project" value="InterPro"/>
</dbReference>
<dbReference type="GO" id="GO:0006260">
    <property type="term" value="P:DNA replication"/>
    <property type="evidence" value="ECO:0007669"/>
    <property type="project" value="InterPro"/>
</dbReference>
<proteinExistence type="predicted"/>
<dbReference type="Proteomes" id="UP000199152">
    <property type="component" value="Unassembled WGS sequence"/>
</dbReference>
<evidence type="ECO:0008006" key="3">
    <source>
        <dbReference type="Google" id="ProtNLM"/>
    </source>
</evidence>
<dbReference type="InterPro" id="IPR036185">
    <property type="entry name" value="DNA_heli_DnaB-like_N_sf"/>
</dbReference>
<evidence type="ECO:0000313" key="1">
    <source>
        <dbReference type="EMBL" id="SFK37171.1"/>
    </source>
</evidence>
<protein>
    <recommendedName>
        <fullName evidence="3">DnaB-like helicase N terminal domain-containing protein</fullName>
    </recommendedName>
</protein>
<name>A0A1I3Z0T2_9ACTN</name>
<dbReference type="RefSeq" id="WP_091320212.1">
    <property type="nucleotide sequence ID" value="NZ_FOSW01000001.1"/>
</dbReference>
<dbReference type="OrthoDB" id="5186533at2"/>
<reference evidence="1 2" key="1">
    <citation type="submission" date="2016-10" db="EMBL/GenBank/DDBJ databases">
        <authorList>
            <person name="de Groot N.N."/>
        </authorList>
    </citation>
    <scope>NUCLEOTIDE SEQUENCE [LARGE SCALE GENOMIC DNA]</scope>
    <source>
        <strain evidence="1 2">DSM 45317</strain>
    </source>
</reference>
<dbReference type="InterPro" id="IPR016136">
    <property type="entry name" value="DNA_helicase_N/primase_C"/>
</dbReference>
<dbReference type="AlphaFoldDB" id="A0A1I3Z0T2"/>
<dbReference type="STRING" id="504800.SAMN04488085_101271"/>
<dbReference type="InParanoid" id="A0A1I3Z0T2"/>
<dbReference type="Gene3D" id="1.10.860.10">
    <property type="entry name" value="DNAb Helicase, Chain A"/>
    <property type="match status" value="1"/>
</dbReference>
<sequence length="168" mass="18452">MTRPPVHTAEEAFVAALMALDHTRARPVVDLLHPDDIANHAIRLVHQLIDQLCDAGVSPDPAAVLALAISEERAAGEHQIKTFAGVLMRLMDHRARNNPASVRWYAAQALEQAWRRRTVEMATRLAQVAGHADPDELDRLTHAEQAAVDAVRARHRALTEPRGLVVAA</sequence>
<dbReference type="GO" id="GO:0005524">
    <property type="term" value="F:ATP binding"/>
    <property type="evidence" value="ECO:0007669"/>
    <property type="project" value="InterPro"/>
</dbReference>
<dbReference type="EMBL" id="FOSW01000001">
    <property type="protein sequence ID" value="SFK37171.1"/>
    <property type="molecule type" value="Genomic_DNA"/>
</dbReference>
<accession>A0A1I3Z0T2</accession>
<organism evidence="1 2">
    <name type="scientific">Geodermatophilus ruber</name>
    <dbReference type="NCBI Taxonomy" id="504800"/>
    <lineage>
        <taxon>Bacteria</taxon>
        <taxon>Bacillati</taxon>
        <taxon>Actinomycetota</taxon>
        <taxon>Actinomycetes</taxon>
        <taxon>Geodermatophilales</taxon>
        <taxon>Geodermatophilaceae</taxon>
        <taxon>Geodermatophilus</taxon>
    </lineage>
</organism>
<gene>
    <name evidence="1" type="ORF">SAMN04488085_101271</name>
</gene>